<accession>X1MWY8</accession>
<organism evidence="1">
    <name type="scientific">marine sediment metagenome</name>
    <dbReference type="NCBI Taxonomy" id="412755"/>
    <lineage>
        <taxon>unclassified sequences</taxon>
        <taxon>metagenomes</taxon>
        <taxon>ecological metagenomes</taxon>
    </lineage>
</organism>
<comment type="caution">
    <text evidence="1">The sequence shown here is derived from an EMBL/GenBank/DDBJ whole genome shotgun (WGS) entry which is preliminary data.</text>
</comment>
<gene>
    <name evidence="1" type="ORF">S06H3_38384</name>
</gene>
<evidence type="ECO:0000313" key="1">
    <source>
        <dbReference type="EMBL" id="GAI36232.1"/>
    </source>
</evidence>
<dbReference type="AlphaFoldDB" id="X1MWY8"/>
<protein>
    <submittedName>
        <fullName evidence="1">Uncharacterized protein</fullName>
    </submittedName>
</protein>
<proteinExistence type="predicted"/>
<feature type="non-terminal residue" evidence="1">
    <location>
        <position position="128"/>
    </location>
</feature>
<sequence>MRVSISPRGALKLKPDTEEEREAFKVFAAVFEIMQTALLEFYFPDKPGLVHLNLVTGPLDDLMAHSNKLKAEGCRLENRLDGADSQVRNQVRAWPGWSWSVRVSARVRGRTYQETCGLVNAWGELIRR</sequence>
<name>X1MWY8_9ZZZZ</name>
<dbReference type="EMBL" id="BARV01023393">
    <property type="protein sequence ID" value="GAI36232.1"/>
    <property type="molecule type" value="Genomic_DNA"/>
</dbReference>
<reference evidence="1" key="1">
    <citation type="journal article" date="2014" name="Front. Microbiol.">
        <title>High frequency of phylogenetically diverse reductive dehalogenase-homologous genes in deep subseafloor sedimentary metagenomes.</title>
        <authorList>
            <person name="Kawai M."/>
            <person name="Futagami T."/>
            <person name="Toyoda A."/>
            <person name="Takaki Y."/>
            <person name="Nishi S."/>
            <person name="Hori S."/>
            <person name="Arai W."/>
            <person name="Tsubouchi T."/>
            <person name="Morono Y."/>
            <person name="Uchiyama I."/>
            <person name="Ito T."/>
            <person name="Fujiyama A."/>
            <person name="Inagaki F."/>
            <person name="Takami H."/>
        </authorList>
    </citation>
    <scope>NUCLEOTIDE SEQUENCE</scope>
    <source>
        <strain evidence="1">Expedition CK06-06</strain>
    </source>
</reference>